<dbReference type="EMBL" id="CP018632">
    <property type="protein sequence ID" value="ASJ70856.1"/>
    <property type="molecule type" value="Genomic_DNA"/>
</dbReference>
<evidence type="ECO:0000259" key="1">
    <source>
        <dbReference type="PROSITE" id="PS51352"/>
    </source>
</evidence>
<reference evidence="2 3" key="1">
    <citation type="submission" date="2016-12" db="EMBL/GenBank/DDBJ databases">
        <authorList>
            <person name="Song W.-J."/>
            <person name="Kurnit D.M."/>
        </authorList>
    </citation>
    <scope>NUCLEOTIDE SEQUENCE [LARGE SCALE GENOMIC DNA]</scope>
    <source>
        <strain evidence="2 3">IMCC3135</strain>
    </source>
</reference>
<protein>
    <recommendedName>
        <fullName evidence="1">Thioredoxin domain-containing protein</fullName>
    </recommendedName>
</protein>
<name>A0A2Z2NHS8_9GAMM</name>
<feature type="domain" description="Thioredoxin" evidence="1">
    <location>
        <begin position="6"/>
        <end position="165"/>
    </location>
</feature>
<dbReference type="Pfam" id="PF00578">
    <property type="entry name" value="AhpC-TSA"/>
    <property type="match status" value="1"/>
</dbReference>
<evidence type="ECO:0000313" key="3">
    <source>
        <dbReference type="Proteomes" id="UP000250079"/>
    </source>
</evidence>
<accession>A0A2Z2NHS8</accession>
<gene>
    <name evidence="2" type="ORF">IMCC3135_03715</name>
</gene>
<dbReference type="InterPro" id="IPR036249">
    <property type="entry name" value="Thioredoxin-like_sf"/>
</dbReference>
<dbReference type="PROSITE" id="PS51352">
    <property type="entry name" value="THIOREDOXIN_2"/>
    <property type="match status" value="1"/>
</dbReference>
<dbReference type="OrthoDB" id="9809746at2"/>
<dbReference type="Gene3D" id="3.40.30.10">
    <property type="entry name" value="Glutaredoxin"/>
    <property type="match status" value="1"/>
</dbReference>
<evidence type="ECO:0000313" key="2">
    <source>
        <dbReference type="EMBL" id="ASJ70856.1"/>
    </source>
</evidence>
<dbReference type="SUPFAM" id="SSF52833">
    <property type="entry name" value="Thioredoxin-like"/>
    <property type="match status" value="1"/>
</dbReference>
<keyword evidence="3" id="KW-1185">Reference proteome</keyword>
<dbReference type="GO" id="GO:0016491">
    <property type="term" value="F:oxidoreductase activity"/>
    <property type="evidence" value="ECO:0007669"/>
    <property type="project" value="InterPro"/>
</dbReference>
<dbReference type="RefSeq" id="WP_088916353.1">
    <property type="nucleotide sequence ID" value="NZ_CP018632.1"/>
</dbReference>
<dbReference type="InterPro" id="IPR013766">
    <property type="entry name" value="Thioredoxin_domain"/>
</dbReference>
<sequence length="178" mass="19419">MTIEKLLPGNTFPAMQVPNINGGTLSLGSAKAPHDWQLVIVYRGKHCPLCSRFLSELNESLSSFNELGVDVVAVSADSQDKAQAQVEPLQLQFEVGYGLTIEQMQALGLFISHPRSAEEADRPFAEPGAFIVNESGQVQITSISNVPFIRPHLPSLLAGLGFIRDPKNNYPIRGTYID</sequence>
<dbReference type="AlphaFoldDB" id="A0A2Z2NHS8"/>
<dbReference type="InterPro" id="IPR000866">
    <property type="entry name" value="AhpC/TSA"/>
</dbReference>
<proteinExistence type="predicted"/>
<organism evidence="2 3">
    <name type="scientific">Granulosicoccus antarcticus IMCC3135</name>
    <dbReference type="NCBI Taxonomy" id="1192854"/>
    <lineage>
        <taxon>Bacteria</taxon>
        <taxon>Pseudomonadati</taxon>
        <taxon>Pseudomonadota</taxon>
        <taxon>Gammaproteobacteria</taxon>
        <taxon>Chromatiales</taxon>
        <taxon>Granulosicoccaceae</taxon>
        <taxon>Granulosicoccus</taxon>
    </lineage>
</organism>
<dbReference type="KEGG" id="gai:IMCC3135_03715"/>
<dbReference type="CDD" id="cd02970">
    <property type="entry name" value="PRX_like2"/>
    <property type="match status" value="1"/>
</dbReference>
<dbReference type="Proteomes" id="UP000250079">
    <property type="component" value="Chromosome"/>
</dbReference>
<dbReference type="GO" id="GO:0016209">
    <property type="term" value="F:antioxidant activity"/>
    <property type="evidence" value="ECO:0007669"/>
    <property type="project" value="InterPro"/>
</dbReference>